<dbReference type="Proteomes" id="UP000186096">
    <property type="component" value="Unassembled WGS sequence"/>
</dbReference>
<sequence>MTAEARQPRAERDEPRPGLSRACTPVRPMTPELYRVRSRRADRVDTVTLQLVPVRGGCPPYLPGQFTMLYAPGVGEVPMSISGRASSGGYVHTIRAVGAVSGALCGKRPGDVVGVRGPYGTWWDIPAAAEMDVVVAAGGLGLAPLRPLVRELVRHRSRYGRISVIAGTRTPATLVYGPELARWRGNGVDVQVTVDHPDHVWKGPVGLVTRLLDRIVFEPRRTFAFVCGPEAMMRATADDLVGRGVAARRVELSLERNMKCGIGWCGHCQLGPLFVCLDGPVLSYERAARLLAVKEL</sequence>
<keyword evidence="5" id="KW-1185">Reference proteome</keyword>
<keyword evidence="1" id="KW-0411">Iron-sulfur</keyword>
<feature type="binding site" evidence="1">
    <location>
        <position position="265"/>
    </location>
    <ligand>
        <name>[2Fe-2S] cluster</name>
        <dbReference type="ChEBI" id="CHEBI:190135"/>
    </ligand>
</feature>
<accession>A0A1N7H561</accession>
<feature type="region of interest" description="Disordered" evidence="2">
    <location>
        <begin position="1"/>
        <end position="25"/>
    </location>
</feature>
<dbReference type="Pfam" id="PF00175">
    <property type="entry name" value="NAD_binding_1"/>
    <property type="match status" value="1"/>
</dbReference>
<dbReference type="GO" id="GO:0016491">
    <property type="term" value="F:oxidoreductase activity"/>
    <property type="evidence" value="ECO:0007669"/>
    <property type="project" value="InterPro"/>
</dbReference>
<feature type="domain" description="FAD-binding FR-type" evidence="3">
    <location>
        <begin position="29"/>
        <end position="125"/>
    </location>
</feature>
<dbReference type="GO" id="GO:0051537">
    <property type="term" value="F:2 iron, 2 sulfur cluster binding"/>
    <property type="evidence" value="ECO:0007669"/>
    <property type="project" value="UniProtKB-KW"/>
</dbReference>
<dbReference type="STRING" id="58117.SAMN05421833_1379"/>
<protein>
    <submittedName>
        <fullName evidence="4">NAD(P)H-flavin reductase</fullName>
    </submittedName>
</protein>
<dbReference type="PIRSF" id="PIRSF006816">
    <property type="entry name" value="Cyc3_hyd_g"/>
    <property type="match status" value="1"/>
</dbReference>
<evidence type="ECO:0000313" key="5">
    <source>
        <dbReference type="Proteomes" id="UP000186096"/>
    </source>
</evidence>
<feature type="binding site" evidence="1">
    <location>
        <position position="276"/>
    </location>
    <ligand>
        <name>[2Fe-2S] cluster</name>
        <dbReference type="ChEBI" id="CHEBI:190135"/>
    </ligand>
</feature>
<dbReference type="InterPro" id="IPR012165">
    <property type="entry name" value="Cyt_c3_hydrogenase_gsu"/>
</dbReference>
<dbReference type="CDD" id="cd06221">
    <property type="entry name" value="sulfite_reductase_like"/>
    <property type="match status" value="1"/>
</dbReference>
<dbReference type="GO" id="GO:0006221">
    <property type="term" value="P:pyrimidine nucleotide biosynthetic process"/>
    <property type="evidence" value="ECO:0007669"/>
    <property type="project" value="InterPro"/>
</dbReference>
<dbReference type="SUPFAM" id="SSF52343">
    <property type="entry name" value="Ferredoxin reductase-like, C-terminal NADP-linked domain"/>
    <property type="match status" value="1"/>
</dbReference>
<dbReference type="Pfam" id="PF10418">
    <property type="entry name" value="DHODB_Fe-S_bind"/>
    <property type="match status" value="1"/>
</dbReference>
<name>A0A1N7H561_9ACTN</name>
<dbReference type="InterPro" id="IPR039261">
    <property type="entry name" value="FNR_nucleotide-bd"/>
</dbReference>
<dbReference type="SUPFAM" id="SSF63380">
    <property type="entry name" value="Riboflavin synthase domain-like"/>
    <property type="match status" value="1"/>
</dbReference>
<dbReference type="PANTHER" id="PTHR43513:SF3">
    <property type="entry name" value="DIHYDROOROTATE DEHYDROGENASE B (NAD(+)), ELECTRON TRANSFER SUBUNIT-RELATED"/>
    <property type="match status" value="1"/>
</dbReference>
<proteinExistence type="predicted"/>
<organism evidence="4 5">
    <name type="scientific">Microbispora rosea</name>
    <dbReference type="NCBI Taxonomy" id="58117"/>
    <lineage>
        <taxon>Bacteria</taxon>
        <taxon>Bacillati</taxon>
        <taxon>Actinomycetota</taxon>
        <taxon>Actinomycetes</taxon>
        <taxon>Streptosporangiales</taxon>
        <taxon>Streptosporangiaceae</taxon>
        <taxon>Microbispora</taxon>
    </lineage>
</organism>
<evidence type="ECO:0000259" key="3">
    <source>
        <dbReference type="PROSITE" id="PS51384"/>
    </source>
</evidence>
<keyword evidence="1" id="KW-0408">Iron</keyword>
<evidence type="ECO:0000256" key="1">
    <source>
        <dbReference type="PIRSR" id="PIRSR006816-2"/>
    </source>
</evidence>
<gene>
    <name evidence="4" type="ORF">SAMN05421833_1379</name>
</gene>
<reference evidence="5" key="1">
    <citation type="submission" date="2017-01" db="EMBL/GenBank/DDBJ databases">
        <authorList>
            <person name="Varghese N."/>
            <person name="Submissions S."/>
        </authorList>
    </citation>
    <scope>NUCLEOTIDE SEQUENCE [LARGE SCALE GENOMIC DNA]</scope>
    <source>
        <strain evidence="5">ATCC 12950</strain>
    </source>
</reference>
<dbReference type="RefSeq" id="WP_239105244.1">
    <property type="nucleotide sequence ID" value="NZ_FTNI01000037.1"/>
</dbReference>
<dbReference type="PANTHER" id="PTHR43513">
    <property type="entry name" value="DIHYDROOROTATE DEHYDROGENASE B (NAD(+)), ELECTRON TRANSFER SUBUNIT"/>
    <property type="match status" value="1"/>
</dbReference>
<dbReference type="Gene3D" id="3.40.50.80">
    <property type="entry name" value="Nucleotide-binding domain of ferredoxin-NADP reductase (FNR) module"/>
    <property type="match status" value="1"/>
</dbReference>
<keyword evidence="1" id="KW-0001">2Fe-2S</keyword>
<dbReference type="AlphaFoldDB" id="A0A1N7H561"/>
<feature type="compositionally biased region" description="Basic and acidic residues" evidence="2">
    <location>
        <begin position="1"/>
        <end position="16"/>
    </location>
</feature>
<dbReference type="GO" id="GO:0050660">
    <property type="term" value="F:flavin adenine dinucleotide binding"/>
    <property type="evidence" value="ECO:0007669"/>
    <property type="project" value="InterPro"/>
</dbReference>
<comment type="cofactor">
    <cofactor evidence="1">
        <name>[2Fe-2S] cluster</name>
        <dbReference type="ChEBI" id="CHEBI:190135"/>
    </cofactor>
    <text evidence="1">Binds 1 [2Fe-2S] cluster per subunit.</text>
</comment>
<dbReference type="InterPro" id="IPR001433">
    <property type="entry name" value="OxRdtase_FAD/NAD-bd"/>
</dbReference>
<dbReference type="InterPro" id="IPR017938">
    <property type="entry name" value="Riboflavin_synthase-like_b-brl"/>
</dbReference>
<dbReference type="InterPro" id="IPR019480">
    <property type="entry name" value="Dihydroorotate_DH_Fe-S-bd"/>
</dbReference>
<dbReference type="GO" id="GO:0046872">
    <property type="term" value="F:metal ion binding"/>
    <property type="evidence" value="ECO:0007669"/>
    <property type="project" value="UniProtKB-KW"/>
</dbReference>
<evidence type="ECO:0000256" key="2">
    <source>
        <dbReference type="SAM" id="MobiDB-lite"/>
    </source>
</evidence>
<evidence type="ECO:0000313" key="4">
    <source>
        <dbReference type="EMBL" id="SIS19838.1"/>
    </source>
</evidence>
<keyword evidence="1" id="KW-0479">Metal-binding</keyword>
<dbReference type="Gene3D" id="2.40.30.10">
    <property type="entry name" value="Translation factors"/>
    <property type="match status" value="1"/>
</dbReference>
<dbReference type="InterPro" id="IPR050353">
    <property type="entry name" value="PyrK_electron_transfer"/>
</dbReference>
<dbReference type="PROSITE" id="PS51384">
    <property type="entry name" value="FAD_FR"/>
    <property type="match status" value="1"/>
</dbReference>
<dbReference type="PRINTS" id="PR00410">
    <property type="entry name" value="PHEHYDRXLASE"/>
</dbReference>
<dbReference type="EMBL" id="FTNI01000037">
    <property type="protein sequence ID" value="SIS19838.1"/>
    <property type="molecule type" value="Genomic_DNA"/>
</dbReference>
<dbReference type="InterPro" id="IPR017927">
    <property type="entry name" value="FAD-bd_FR_type"/>
</dbReference>
<feature type="binding site" evidence="1">
    <location>
        <position position="268"/>
    </location>
    <ligand>
        <name>[2Fe-2S] cluster</name>
        <dbReference type="ChEBI" id="CHEBI:190135"/>
    </ligand>
</feature>
<feature type="binding site" evidence="1">
    <location>
        <position position="260"/>
    </location>
    <ligand>
        <name>[2Fe-2S] cluster</name>
        <dbReference type="ChEBI" id="CHEBI:190135"/>
    </ligand>
</feature>